<dbReference type="AlphaFoldDB" id="A0AAN7Z1V4"/>
<dbReference type="HAMAP" id="MF_00122">
    <property type="entry name" value="GatC"/>
    <property type="match status" value="1"/>
</dbReference>
<keyword evidence="1" id="KW-0547">Nucleotide-binding</keyword>
<dbReference type="Pfam" id="PF02686">
    <property type="entry name" value="GatC"/>
    <property type="match status" value="1"/>
</dbReference>
<dbReference type="PANTHER" id="PTHR15004:SF0">
    <property type="entry name" value="GLUTAMYL-TRNA(GLN) AMIDOTRANSFERASE SUBUNIT C, MITOCHONDRIAL"/>
    <property type="match status" value="1"/>
</dbReference>
<keyword evidence="4" id="KW-1185">Reference proteome</keyword>
<dbReference type="GO" id="GO:0070681">
    <property type="term" value="P:glutaminyl-tRNAGln biosynthesis via transamidation"/>
    <property type="evidence" value="ECO:0007669"/>
    <property type="project" value="UniProtKB-UniRule"/>
</dbReference>
<dbReference type="InterPro" id="IPR003837">
    <property type="entry name" value="GatC"/>
</dbReference>
<reference evidence="3 4" key="1">
    <citation type="submission" date="2023-11" db="EMBL/GenBank/DDBJ databases">
        <title>Dfirmibasis_genome.</title>
        <authorList>
            <person name="Edelbroek B."/>
            <person name="Kjellin J."/>
            <person name="Jerlstrom-Hultqvist J."/>
            <person name="Soderbom F."/>
        </authorList>
    </citation>
    <scope>NUCLEOTIDE SEQUENCE [LARGE SCALE GENOMIC DNA]</scope>
    <source>
        <strain evidence="3 4">TNS-C-14</strain>
    </source>
</reference>
<dbReference type="GO" id="GO:0032543">
    <property type="term" value="P:mitochondrial translation"/>
    <property type="evidence" value="ECO:0007669"/>
    <property type="project" value="UniProtKB-UniRule"/>
</dbReference>
<keyword evidence="1" id="KW-0496">Mitochondrion</keyword>
<dbReference type="SUPFAM" id="SSF141000">
    <property type="entry name" value="Glu-tRNAGln amidotransferase C subunit"/>
    <property type="match status" value="1"/>
</dbReference>
<accession>A0AAN7Z1V4</accession>
<comment type="subcellular location">
    <subcellularLocation>
        <location evidence="1">Mitochondrion</location>
    </subcellularLocation>
</comment>
<protein>
    <recommendedName>
        <fullName evidence="1">Glutamyl-tRNA(Gln) amidotransferase subunit C, mitochondrial</fullName>
        <shortName evidence="1">Glu-AdT subunit C</shortName>
        <ecNumber evidence="1">6.3.5.-</ecNumber>
    </recommendedName>
</protein>
<comment type="subunit">
    <text evidence="1">Subunit of the heterotrimeric GatCAB amidotransferase (AdT) complex, composed of A, B and C subunits.</text>
</comment>
<gene>
    <name evidence="3" type="ORF">RB653_001163</name>
</gene>
<proteinExistence type="inferred from homology"/>
<dbReference type="GO" id="GO:0005524">
    <property type="term" value="F:ATP binding"/>
    <property type="evidence" value="ECO:0007669"/>
    <property type="project" value="UniProtKB-KW"/>
</dbReference>
<organism evidence="3 4">
    <name type="scientific">Dictyostelium firmibasis</name>
    <dbReference type="NCBI Taxonomy" id="79012"/>
    <lineage>
        <taxon>Eukaryota</taxon>
        <taxon>Amoebozoa</taxon>
        <taxon>Evosea</taxon>
        <taxon>Eumycetozoa</taxon>
        <taxon>Dictyostelia</taxon>
        <taxon>Dictyosteliales</taxon>
        <taxon>Dictyosteliaceae</taxon>
        <taxon>Dictyostelium</taxon>
    </lineage>
</organism>
<evidence type="ECO:0000256" key="1">
    <source>
        <dbReference type="HAMAP-Rule" id="MF_03149"/>
    </source>
</evidence>
<dbReference type="GO" id="GO:0050567">
    <property type="term" value="F:glutaminyl-tRNA synthase (glutamine-hydrolyzing) activity"/>
    <property type="evidence" value="ECO:0007669"/>
    <property type="project" value="UniProtKB-UniRule"/>
</dbReference>
<dbReference type="Proteomes" id="UP001344447">
    <property type="component" value="Unassembled WGS sequence"/>
</dbReference>
<dbReference type="GO" id="GO:0005739">
    <property type="term" value="C:mitochondrion"/>
    <property type="evidence" value="ECO:0007669"/>
    <property type="project" value="UniProtKB-SubCell"/>
</dbReference>
<comment type="catalytic activity">
    <reaction evidence="1">
        <text>L-glutamyl-tRNA(Gln) + L-glutamine + ATP + H2O = L-glutaminyl-tRNA(Gln) + L-glutamate + ADP + phosphate + H(+)</text>
        <dbReference type="Rhea" id="RHEA:17521"/>
        <dbReference type="Rhea" id="RHEA-COMP:9681"/>
        <dbReference type="Rhea" id="RHEA-COMP:9684"/>
        <dbReference type="ChEBI" id="CHEBI:15377"/>
        <dbReference type="ChEBI" id="CHEBI:15378"/>
        <dbReference type="ChEBI" id="CHEBI:29985"/>
        <dbReference type="ChEBI" id="CHEBI:30616"/>
        <dbReference type="ChEBI" id="CHEBI:43474"/>
        <dbReference type="ChEBI" id="CHEBI:58359"/>
        <dbReference type="ChEBI" id="CHEBI:78520"/>
        <dbReference type="ChEBI" id="CHEBI:78521"/>
        <dbReference type="ChEBI" id="CHEBI:456216"/>
    </reaction>
</comment>
<dbReference type="InterPro" id="IPR036113">
    <property type="entry name" value="Asp/Glu-ADT_sf_sub_c"/>
</dbReference>
<dbReference type="PANTHER" id="PTHR15004">
    <property type="entry name" value="GLUTAMYL-TRNA(GLN) AMIDOTRANSFERASE SUBUNIT C, MITOCHONDRIAL"/>
    <property type="match status" value="1"/>
</dbReference>
<comment type="caution">
    <text evidence="3">The sequence shown here is derived from an EMBL/GenBank/DDBJ whole genome shotgun (WGS) entry which is preliminary data.</text>
</comment>
<dbReference type="EC" id="6.3.5.-" evidence="1"/>
<evidence type="ECO:0000256" key="2">
    <source>
        <dbReference type="SAM" id="MobiDB-lite"/>
    </source>
</evidence>
<comment type="similarity">
    <text evidence="1">Belongs to the GatC family.</text>
</comment>
<keyword evidence="1" id="KW-0067">ATP-binding</keyword>
<dbReference type="Gene3D" id="1.10.20.60">
    <property type="entry name" value="Glu-tRNAGln amidotransferase C subunit, N-terminal domain"/>
    <property type="match status" value="1"/>
</dbReference>
<name>A0AAN7Z1V4_9MYCE</name>
<dbReference type="GO" id="GO:0030956">
    <property type="term" value="C:glutamyl-tRNA(Gln) amidotransferase complex"/>
    <property type="evidence" value="ECO:0007669"/>
    <property type="project" value="UniProtKB-UniRule"/>
</dbReference>
<dbReference type="EMBL" id="JAVFKY010000002">
    <property type="protein sequence ID" value="KAK5581135.1"/>
    <property type="molecule type" value="Genomic_DNA"/>
</dbReference>
<feature type="region of interest" description="Disordered" evidence="2">
    <location>
        <begin position="157"/>
        <end position="177"/>
    </location>
</feature>
<dbReference type="NCBIfam" id="TIGR00135">
    <property type="entry name" value="gatC"/>
    <property type="match status" value="1"/>
</dbReference>
<dbReference type="GO" id="GO:0006450">
    <property type="term" value="P:regulation of translational fidelity"/>
    <property type="evidence" value="ECO:0007669"/>
    <property type="project" value="InterPro"/>
</dbReference>
<keyword evidence="1" id="KW-0436">Ligase</keyword>
<keyword evidence="1" id="KW-0648">Protein biosynthesis</keyword>
<sequence length="177" mass="20322">MSRYLSTNFVLSTHLRKNKININNLLCNSRYFSSNIKWDDSWSVKDLLLKSKDDNINNDDPSVISKDRLKKLSNLAMLSIPEDKVQQYCDDLSGFLNSVESIQSVNTDNVKPLHSILEDVQLILHHEQTTVNQDHEYVLNHSNNVQGGFFTVPKQISSHTNSQKNNNNNTIVDDEEF</sequence>
<evidence type="ECO:0000313" key="3">
    <source>
        <dbReference type="EMBL" id="KAK5581135.1"/>
    </source>
</evidence>
<comment type="function">
    <text evidence="1">Allows the formation of correctly charged Gln-tRNA(Gln) through the transamidation of misacylated Glu-tRNA(Gln) in the mitochondria. The reaction takes place in the presence of glutamine and ATP through an activated gamma-phospho-Glu-tRNA(Gln).</text>
</comment>
<evidence type="ECO:0000313" key="4">
    <source>
        <dbReference type="Proteomes" id="UP001344447"/>
    </source>
</evidence>